<gene>
    <name evidence="3" type="ORF">MOQ_002066</name>
</gene>
<organism evidence="3 4">
    <name type="scientific">Trypanosoma cruzi marinkellei</name>
    <dbReference type="NCBI Taxonomy" id="85056"/>
    <lineage>
        <taxon>Eukaryota</taxon>
        <taxon>Discoba</taxon>
        <taxon>Euglenozoa</taxon>
        <taxon>Kinetoplastea</taxon>
        <taxon>Metakinetoplastina</taxon>
        <taxon>Trypanosomatida</taxon>
        <taxon>Trypanosomatidae</taxon>
        <taxon>Trypanosoma</taxon>
        <taxon>Schizotrypanum</taxon>
    </lineage>
</organism>
<evidence type="ECO:0000313" key="4">
    <source>
        <dbReference type="Proteomes" id="UP000007350"/>
    </source>
</evidence>
<name>K2NRY7_TRYCR</name>
<feature type="compositionally biased region" description="Basic and acidic residues" evidence="2">
    <location>
        <begin position="274"/>
        <end position="285"/>
    </location>
</feature>
<evidence type="ECO:0000256" key="2">
    <source>
        <dbReference type="SAM" id="MobiDB-lite"/>
    </source>
</evidence>
<dbReference type="EMBL" id="AHKC01008360">
    <property type="protein sequence ID" value="EKF37736.1"/>
    <property type="molecule type" value="Genomic_DNA"/>
</dbReference>
<protein>
    <recommendedName>
        <fullName evidence="5">K Homology domain-containing protein</fullName>
    </recommendedName>
</protein>
<feature type="compositionally biased region" description="Polar residues" evidence="2">
    <location>
        <begin position="288"/>
        <end position="297"/>
    </location>
</feature>
<evidence type="ECO:0000313" key="3">
    <source>
        <dbReference type="EMBL" id="EKF37736.1"/>
    </source>
</evidence>
<feature type="region of interest" description="Disordered" evidence="2">
    <location>
        <begin position="265"/>
        <end position="297"/>
    </location>
</feature>
<dbReference type="AlphaFoldDB" id="K2NRY7"/>
<keyword evidence="4" id="KW-1185">Reference proteome</keyword>
<reference evidence="3 4" key="1">
    <citation type="journal article" date="2012" name="BMC Genomics">
        <title>Comparative genomic analysis of human infective Trypanosoma cruzi lineages with the bat-restricted subspecies T. cruzi marinkellei.</title>
        <authorList>
            <person name="Franzen O."/>
            <person name="Talavera-Lopez C."/>
            <person name="Ochaya S."/>
            <person name="Butler C.E."/>
            <person name="Messenger L.A."/>
            <person name="Lewis M.D."/>
            <person name="Llewellyn M.S."/>
            <person name="Marinkelle C.J."/>
            <person name="Tyler K.M."/>
            <person name="Miles M.A."/>
            <person name="Andersson B."/>
        </authorList>
    </citation>
    <scope>NUCLEOTIDE SEQUENCE [LARGE SCALE GENOMIC DNA]</scope>
    <source>
        <strain evidence="3 4">B7</strain>
    </source>
</reference>
<sequence>MSNGSNDYTGASHDLNREYKTLLEELRVLQAEWHSVASRKAALEASVASATAQSDAVEPIRCRLFELREECALLNDRNEFIQLQIEEAKELYKRACEKSSVLVGDTLEEKEKLEEEYMRVMRFVDQFDPNLQEDAALLRAALAEQRVEMRVLQEMLDAVKESIVPDYVSEPLQNSRALLTSNSNPCVEIQMDDVFIPVPHGRLRLLTGPRGDGLQQLRDRHKVTASVVCFNDMVAVRLRGHKAGVENCGNDIRRVLSLQEVQHESVNVKGKKQQQKEAKHMDAHSSRKAFSNSFVSS</sequence>
<dbReference type="Proteomes" id="UP000007350">
    <property type="component" value="Unassembled WGS sequence"/>
</dbReference>
<evidence type="ECO:0000256" key="1">
    <source>
        <dbReference type="SAM" id="Coils"/>
    </source>
</evidence>
<feature type="coiled-coil region" evidence="1">
    <location>
        <begin position="71"/>
        <end position="98"/>
    </location>
</feature>
<comment type="caution">
    <text evidence="3">The sequence shown here is derived from an EMBL/GenBank/DDBJ whole genome shotgun (WGS) entry which is preliminary data.</text>
</comment>
<evidence type="ECO:0008006" key="5">
    <source>
        <dbReference type="Google" id="ProtNLM"/>
    </source>
</evidence>
<accession>K2NRY7</accession>
<proteinExistence type="predicted"/>
<keyword evidence="1" id="KW-0175">Coiled coil</keyword>
<dbReference type="OrthoDB" id="251105at2759"/>